<dbReference type="EMBL" id="JARJCN010000160">
    <property type="protein sequence ID" value="KAJ7066852.1"/>
    <property type="molecule type" value="Genomic_DNA"/>
</dbReference>
<name>A0AAD6TNG5_9AGAR</name>
<dbReference type="Proteomes" id="UP001222325">
    <property type="component" value="Unassembled WGS sequence"/>
</dbReference>
<keyword evidence="2" id="KW-1185">Reference proteome</keyword>
<comment type="caution">
    <text evidence="1">The sequence shown here is derived from an EMBL/GenBank/DDBJ whole genome shotgun (WGS) entry which is preliminary data.</text>
</comment>
<gene>
    <name evidence="1" type="ORF">B0H15DRAFT_935442</name>
</gene>
<evidence type="ECO:0000313" key="2">
    <source>
        <dbReference type="Proteomes" id="UP001222325"/>
    </source>
</evidence>
<protein>
    <submittedName>
        <fullName evidence="1">Uncharacterized protein</fullName>
    </submittedName>
</protein>
<evidence type="ECO:0000313" key="1">
    <source>
        <dbReference type="EMBL" id="KAJ7066852.1"/>
    </source>
</evidence>
<proteinExistence type="predicted"/>
<sequence length="414" mass="45398">MAGLRGRPLPSLPQLQRSVGVTVKRIHRAYTPVAFGRAEERAVYDTQRLGERIVGVAASRRIGARNQPLASAGSPRPDALGSRVMMRAEDKVAREHSFVWNPGHDTSSVRAIATSAFRHTPTRASQRFCSTTHHNSGVLYRNCEMRRDYLEGRDATALFRDLACRGAQIIAFLAVPIPRRVQRPLSVARNIPNATAARLDFCYTLHTALCTSRLTLDLREPERLFNSLRASGAREPQIAHSCLRGFSALFTPGVIPLRPRGPTVGRAHTPSGSFSGPRSAAGSDIRIRPPMACDSIIATFGTRNLWCFELHVLVQSSFDPTDRVFVRLMLSCERVPMLHPEPTVSGAALRDLPHLAHLCHVALQLRVTAAGGYANLTPPTSLAVDLRCPTTSTDALAVPWTHSSALRDRYGLAF</sequence>
<accession>A0AAD6TNG5</accession>
<organism evidence="1 2">
    <name type="scientific">Mycena belliarum</name>
    <dbReference type="NCBI Taxonomy" id="1033014"/>
    <lineage>
        <taxon>Eukaryota</taxon>
        <taxon>Fungi</taxon>
        <taxon>Dikarya</taxon>
        <taxon>Basidiomycota</taxon>
        <taxon>Agaricomycotina</taxon>
        <taxon>Agaricomycetes</taxon>
        <taxon>Agaricomycetidae</taxon>
        <taxon>Agaricales</taxon>
        <taxon>Marasmiineae</taxon>
        <taxon>Mycenaceae</taxon>
        <taxon>Mycena</taxon>
    </lineage>
</organism>
<dbReference type="AlphaFoldDB" id="A0AAD6TNG5"/>
<reference evidence="1" key="1">
    <citation type="submission" date="2023-03" db="EMBL/GenBank/DDBJ databases">
        <title>Massive genome expansion in bonnet fungi (Mycena s.s.) driven by repeated elements and novel gene families across ecological guilds.</title>
        <authorList>
            <consortium name="Lawrence Berkeley National Laboratory"/>
            <person name="Harder C.B."/>
            <person name="Miyauchi S."/>
            <person name="Viragh M."/>
            <person name="Kuo A."/>
            <person name="Thoen E."/>
            <person name="Andreopoulos B."/>
            <person name="Lu D."/>
            <person name="Skrede I."/>
            <person name="Drula E."/>
            <person name="Henrissat B."/>
            <person name="Morin E."/>
            <person name="Kohler A."/>
            <person name="Barry K."/>
            <person name="LaButti K."/>
            <person name="Morin E."/>
            <person name="Salamov A."/>
            <person name="Lipzen A."/>
            <person name="Mereny Z."/>
            <person name="Hegedus B."/>
            <person name="Baldrian P."/>
            <person name="Stursova M."/>
            <person name="Weitz H."/>
            <person name="Taylor A."/>
            <person name="Grigoriev I.V."/>
            <person name="Nagy L.G."/>
            <person name="Martin F."/>
            <person name="Kauserud H."/>
        </authorList>
    </citation>
    <scope>NUCLEOTIDE SEQUENCE</scope>
    <source>
        <strain evidence="1">CBHHK173m</strain>
    </source>
</reference>